<sequence length="120" mass="14237">MMASILRTLVLFQLFLSVVSSMSLLDAYRSEKLTRRRIGMLNTDFRPISHLRGEDDWQKQINDNFSPNQFMDENGVVYDMDPTINDRISTFFNTQRINNSRFGRKKRSYVFPRAFRHVAH</sequence>
<dbReference type="EMBL" id="CANHGI010000006">
    <property type="protein sequence ID" value="CAI5456209.1"/>
    <property type="molecule type" value="Genomic_DNA"/>
</dbReference>
<feature type="chain" id="PRO_5040372465" evidence="1">
    <location>
        <begin position="22"/>
        <end position="120"/>
    </location>
</feature>
<accession>A0A9P1J783</accession>
<comment type="caution">
    <text evidence="2">The sequence shown here is derived from an EMBL/GenBank/DDBJ whole genome shotgun (WGS) entry which is preliminary data.</text>
</comment>
<organism evidence="2 3">
    <name type="scientific">Caenorhabditis angaria</name>
    <dbReference type="NCBI Taxonomy" id="860376"/>
    <lineage>
        <taxon>Eukaryota</taxon>
        <taxon>Metazoa</taxon>
        <taxon>Ecdysozoa</taxon>
        <taxon>Nematoda</taxon>
        <taxon>Chromadorea</taxon>
        <taxon>Rhabditida</taxon>
        <taxon>Rhabditina</taxon>
        <taxon>Rhabditomorpha</taxon>
        <taxon>Rhabditoidea</taxon>
        <taxon>Rhabditidae</taxon>
        <taxon>Peloderinae</taxon>
        <taxon>Caenorhabditis</taxon>
    </lineage>
</organism>
<keyword evidence="3" id="KW-1185">Reference proteome</keyword>
<dbReference type="OrthoDB" id="5823398at2759"/>
<gene>
    <name evidence="2" type="ORF">CAMP_LOCUS18846</name>
</gene>
<name>A0A9P1J783_9PELO</name>
<dbReference type="Proteomes" id="UP001152747">
    <property type="component" value="Unassembled WGS sequence"/>
</dbReference>
<proteinExistence type="predicted"/>
<evidence type="ECO:0000313" key="3">
    <source>
        <dbReference type="Proteomes" id="UP001152747"/>
    </source>
</evidence>
<reference evidence="2" key="1">
    <citation type="submission" date="2022-11" db="EMBL/GenBank/DDBJ databases">
        <authorList>
            <person name="Kikuchi T."/>
        </authorList>
    </citation>
    <scope>NUCLEOTIDE SEQUENCE</scope>
    <source>
        <strain evidence="2">PS1010</strain>
    </source>
</reference>
<evidence type="ECO:0000256" key="1">
    <source>
        <dbReference type="SAM" id="SignalP"/>
    </source>
</evidence>
<protein>
    <submittedName>
        <fullName evidence="2">Uncharacterized protein</fullName>
    </submittedName>
</protein>
<feature type="signal peptide" evidence="1">
    <location>
        <begin position="1"/>
        <end position="21"/>
    </location>
</feature>
<keyword evidence="1" id="KW-0732">Signal</keyword>
<dbReference type="AlphaFoldDB" id="A0A9P1J783"/>
<evidence type="ECO:0000313" key="2">
    <source>
        <dbReference type="EMBL" id="CAI5456209.1"/>
    </source>
</evidence>